<dbReference type="GO" id="GO:0005524">
    <property type="term" value="F:ATP binding"/>
    <property type="evidence" value="ECO:0007669"/>
    <property type="project" value="UniProtKB-KW"/>
</dbReference>
<dbReference type="SUPFAM" id="SSF52540">
    <property type="entry name" value="P-loop containing nucleoside triphosphate hydrolases"/>
    <property type="match status" value="1"/>
</dbReference>
<dbReference type="InterPro" id="IPR035897">
    <property type="entry name" value="Toll_tir_struct_dom_sf"/>
</dbReference>
<dbReference type="InterPro" id="IPR003593">
    <property type="entry name" value="AAA+_ATPase"/>
</dbReference>
<reference evidence="11" key="1">
    <citation type="submission" date="2018-03" db="EMBL/GenBank/DDBJ databases">
        <title>Modulation of ACD6 dependent hyperimmunity by natural alleles of an Arabidopsis thaliana NLR resistance gene.</title>
        <authorList>
            <person name="Zhu W."/>
            <person name="Zaidem M."/>
            <person name="Van de Weyer A.-L."/>
            <person name="Gutaker R.M."/>
            <person name="Chae E."/>
            <person name="Kim S.-T."/>
            <person name="Bemm F."/>
            <person name="Li L."/>
            <person name="Schwab R."/>
            <person name="Unger F."/>
            <person name="Beha M.J."/>
            <person name="Demar M."/>
            <person name="Weigel D."/>
        </authorList>
    </citation>
    <scope>NUCLEOTIDE SEQUENCE</scope>
    <source>
        <strain evidence="11">Per-0 RPP4/5-T045</strain>
    </source>
</reference>
<evidence type="ECO:0000256" key="3">
    <source>
        <dbReference type="ARBA" id="ARBA00022737"/>
    </source>
</evidence>
<dbReference type="InterPro" id="IPR002182">
    <property type="entry name" value="NB-ARC"/>
</dbReference>
<dbReference type="Pfam" id="PF01582">
    <property type="entry name" value="TIR"/>
    <property type="match status" value="1"/>
</dbReference>
<keyword evidence="8" id="KW-0520">NAD</keyword>
<evidence type="ECO:0000256" key="2">
    <source>
        <dbReference type="ARBA" id="ARBA00022614"/>
    </source>
</evidence>
<dbReference type="InterPro" id="IPR045344">
    <property type="entry name" value="C-JID"/>
</dbReference>
<dbReference type="AlphaFoldDB" id="A0A346XQK3"/>
<sequence>MASSSSSPSSRRYDVFPSFSGVDVRKTFLSHLIEALDRRSINTFMDHGIVRSCIIADELISAIREARISIVIFSESYASSTWCLNELVEIHKCHKDKDLDQMVIPVFYGVDPSHVRKQIGEFGDVFKKTCEDKPEDQKRRWVKALTDISNLAGEDLRNGPNEAFMVEKIANDVSNKLFPLPKGFGDFVGIEDHIKAIKSILCLESKEARIIVGIWGQSGIGKSTIGRALFSQLSSQFHHRAFITYKSTSCSDVSAMKLSWEKELLSEILGQKDIKIEHFGVVEQRLKHKKVLILLDDVDNLEFLKTLVGKAEWFGSGSRIIVITQDRQLLKAHEIDLVYEVKLPSQDLALKMISQYAFGKDSPPDDFKALAFEVAELAGSLPLGLSVLGSSLKGRDKDEWVKMMPRLQNDSDDKIEETLRVCYDSKVKELLEDDVGLTMLVEKSLIRITPDGDIEMHNLLEKLGREIDRAKSKSNPGKRQFLTNFEDIQEVLTEKTGTETLLGIRLPHPGYLTTRSFLIDEKLFKGMRNLQYLEIGHWSKMDLPQSLVYLPLKLRLLKWYNCPLKSLPSTFKAEYLVKLIMKNSKLEKLWEGTLPLGSLKKMNLGYSNNLKEIPDLSLAINLEELNLTGCESLVTLPSSIQNAIKLIILDMSDCQKLESFPTDLNLESLGYLNLTGCPNLRNFPAIIMRNLHFDFLEINEFEVEDCFWNKNLPAGLDYLDCLMRCMPCEFRPEQLTFLNVSGYKLEKLWEGIQSLGSLVRMDLSESENLTEIPDLSKATKLESLILNNCKSLVTLPSTIGNLQNLICLYMKRCTGLEVLPTDVNLSSLMILDLSGCSSLRTFPLISTRIECLYLENTAIEEVPCCIEDFTRLTVLLMYCCQRLKTISPNIFRLTRLKVADFTDCRGVIKALSDATVVATMEDHVSCVPLSENIEYTCERFWDKWYDDADVKYFQVDWDLDREYFSFRNCFKLERDARELILRSCFKPVALPGGEVPTYFQHRAYGDSLTVTLPRSSFSQSFLRFKACVVVDPLSEGKGFYPYLKVNIDFNGTQYQKSFFEDAELQFCKTDHLFFCSFKFESEWTFNDVEFKFCCSNRIKECGVRLLYVYQETEHNQQTTRSKKRMRMTSGTSEEYINLAGDQIVADTGLAALNLVFSLGQGEPSSVSFYPSLEWEALCVDEDIPFLDPVSDDEEL</sequence>
<dbReference type="SMART" id="SM00382">
    <property type="entry name" value="AAA"/>
    <property type="match status" value="1"/>
</dbReference>
<name>A0A346XQK3_ARATH</name>
<evidence type="ECO:0000256" key="1">
    <source>
        <dbReference type="ARBA" id="ARBA00011982"/>
    </source>
</evidence>
<evidence type="ECO:0000256" key="5">
    <source>
        <dbReference type="ARBA" id="ARBA00022801"/>
    </source>
</evidence>
<keyword evidence="5" id="KW-0378">Hydrolase</keyword>
<evidence type="ECO:0000256" key="7">
    <source>
        <dbReference type="ARBA" id="ARBA00022840"/>
    </source>
</evidence>
<accession>A0A346XQK3</accession>
<dbReference type="InterPro" id="IPR027417">
    <property type="entry name" value="P-loop_NTPase"/>
</dbReference>
<dbReference type="Pfam" id="PF00931">
    <property type="entry name" value="NB-ARC"/>
    <property type="match status" value="1"/>
</dbReference>
<keyword evidence="3" id="KW-0677">Repeat</keyword>
<dbReference type="SMART" id="SM00255">
    <property type="entry name" value="TIR"/>
    <property type="match status" value="1"/>
</dbReference>
<dbReference type="FunFam" id="3.80.10.10:FF:000359">
    <property type="entry name" value="Disease resistance protein (TIR-NBS-LRR class) family"/>
    <property type="match status" value="2"/>
</dbReference>
<dbReference type="EMBL" id="MH042193">
    <property type="protein sequence ID" value="AXU93632.1"/>
    <property type="molecule type" value="Genomic_DNA"/>
</dbReference>
<dbReference type="Gene3D" id="3.40.50.10140">
    <property type="entry name" value="Toll/interleukin-1 receptor homology (TIR) domain"/>
    <property type="match status" value="1"/>
</dbReference>
<dbReference type="InterPro" id="IPR011713">
    <property type="entry name" value="Leu-rich_rpt_3"/>
</dbReference>
<dbReference type="GO" id="GO:0007165">
    <property type="term" value="P:signal transduction"/>
    <property type="evidence" value="ECO:0007669"/>
    <property type="project" value="InterPro"/>
</dbReference>
<protein>
    <recommendedName>
        <fullName evidence="1">ADP-ribosyl cyclase/cyclic ADP-ribose hydrolase</fullName>
        <ecNumber evidence="1">3.2.2.6</ecNumber>
    </recommendedName>
</protein>
<evidence type="ECO:0000256" key="4">
    <source>
        <dbReference type="ARBA" id="ARBA00022741"/>
    </source>
</evidence>
<dbReference type="Gene3D" id="1.10.8.430">
    <property type="entry name" value="Helical domain of apoptotic protease-activating factors"/>
    <property type="match status" value="1"/>
</dbReference>
<dbReference type="InterPro" id="IPR058192">
    <property type="entry name" value="WHD_ROQ1-like"/>
</dbReference>
<dbReference type="InterPro" id="IPR042197">
    <property type="entry name" value="Apaf_helical"/>
</dbReference>
<keyword evidence="7" id="KW-0067">ATP-binding</keyword>
<organism evidence="11">
    <name type="scientific">Arabidopsis thaliana</name>
    <name type="common">Mouse-ear cress</name>
    <dbReference type="NCBI Taxonomy" id="3702"/>
    <lineage>
        <taxon>Eukaryota</taxon>
        <taxon>Viridiplantae</taxon>
        <taxon>Streptophyta</taxon>
        <taxon>Embryophyta</taxon>
        <taxon>Tracheophyta</taxon>
        <taxon>Spermatophyta</taxon>
        <taxon>Magnoliopsida</taxon>
        <taxon>eudicotyledons</taxon>
        <taxon>Gunneridae</taxon>
        <taxon>Pentapetalae</taxon>
        <taxon>rosids</taxon>
        <taxon>malvids</taxon>
        <taxon>Brassicales</taxon>
        <taxon>Brassicaceae</taxon>
        <taxon>Camelineae</taxon>
        <taxon>Arabidopsis</taxon>
    </lineage>
</organism>
<dbReference type="PANTHER" id="PTHR11017:SF274">
    <property type="entry name" value="ADP-RIBOSYL CYCLASE_CYCLIC ADP-RIBOSE HYDROLASE-RELATED"/>
    <property type="match status" value="1"/>
</dbReference>
<dbReference type="InterPro" id="IPR044974">
    <property type="entry name" value="Disease_R_plants"/>
</dbReference>
<dbReference type="Pfam" id="PF07725">
    <property type="entry name" value="LRR_3"/>
    <property type="match status" value="2"/>
</dbReference>
<dbReference type="GO" id="GO:0061809">
    <property type="term" value="F:NAD+ nucleosidase activity, cyclic ADP-ribose generating"/>
    <property type="evidence" value="ECO:0007669"/>
    <property type="project" value="UniProtKB-EC"/>
</dbReference>
<keyword evidence="4" id="KW-0547">Nucleotide-binding</keyword>
<dbReference type="SUPFAM" id="SSF52200">
    <property type="entry name" value="Toll/Interleukin receptor TIR domain"/>
    <property type="match status" value="1"/>
</dbReference>
<evidence type="ECO:0000313" key="11">
    <source>
        <dbReference type="EMBL" id="AXU93632.1"/>
    </source>
</evidence>
<dbReference type="GO" id="GO:0006952">
    <property type="term" value="P:defense response"/>
    <property type="evidence" value="ECO:0007669"/>
    <property type="project" value="UniProtKB-KW"/>
</dbReference>
<comment type="catalytic activity">
    <reaction evidence="9">
        <text>NAD(+) + H2O = ADP-D-ribose + nicotinamide + H(+)</text>
        <dbReference type="Rhea" id="RHEA:16301"/>
        <dbReference type="ChEBI" id="CHEBI:15377"/>
        <dbReference type="ChEBI" id="CHEBI:15378"/>
        <dbReference type="ChEBI" id="CHEBI:17154"/>
        <dbReference type="ChEBI" id="CHEBI:57540"/>
        <dbReference type="ChEBI" id="CHEBI:57967"/>
        <dbReference type="EC" id="3.2.2.6"/>
    </reaction>
    <physiologicalReaction direction="left-to-right" evidence="9">
        <dbReference type="Rhea" id="RHEA:16302"/>
    </physiologicalReaction>
</comment>
<dbReference type="Pfam" id="PF23282">
    <property type="entry name" value="WHD_ROQ1"/>
    <property type="match status" value="1"/>
</dbReference>
<keyword evidence="2" id="KW-0433">Leucine-rich repeat</keyword>
<keyword evidence="6" id="KW-0611">Plant defense</keyword>
<dbReference type="Gene3D" id="3.80.10.10">
    <property type="entry name" value="Ribonuclease Inhibitor"/>
    <property type="match status" value="3"/>
</dbReference>
<dbReference type="SUPFAM" id="SSF52058">
    <property type="entry name" value="L domain-like"/>
    <property type="match status" value="2"/>
</dbReference>
<evidence type="ECO:0000256" key="9">
    <source>
        <dbReference type="ARBA" id="ARBA00047304"/>
    </source>
</evidence>
<dbReference type="FunFam" id="3.40.50.300:FF:001002">
    <property type="entry name" value="Disease resistance protein (TIR-NBS-LRR class)"/>
    <property type="match status" value="1"/>
</dbReference>
<dbReference type="FunFam" id="1.10.8.430:FF:000002">
    <property type="entry name" value="Disease resistance protein (TIR-NBS-LRR class)"/>
    <property type="match status" value="1"/>
</dbReference>
<dbReference type="GO" id="GO:0043531">
    <property type="term" value="F:ADP binding"/>
    <property type="evidence" value="ECO:0007669"/>
    <property type="project" value="InterPro"/>
</dbReference>
<dbReference type="PANTHER" id="PTHR11017">
    <property type="entry name" value="LEUCINE-RICH REPEAT-CONTAINING PROTEIN"/>
    <property type="match status" value="1"/>
</dbReference>
<dbReference type="InterPro" id="IPR000157">
    <property type="entry name" value="TIR_dom"/>
</dbReference>
<proteinExistence type="predicted"/>
<dbReference type="PROSITE" id="PS50104">
    <property type="entry name" value="TIR"/>
    <property type="match status" value="1"/>
</dbReference>
<evidence type="ECO:0000256" key="8">
    <source>
        <dbReference type="ARBA" id="ARBA00023027"/>
    </source>
</evidence>
<dbReference type="FunFam" id="3.40.50.10140:FF:000007">
    <property type="entry name" value="Disease resistance protein (TIR-NBS-LRR class)"/>
    <property type="match status" value="1"/>
</dbReference>
<dbReference type="Gene3D" id="3.40.50.300">
    <property type="entry name" value="P-loop containing nucleotide triphosphate hydrolases"/>
    <property type="match status" value="1"/>
</dbReference>
<dbReference type="EC" id="3.2.2.6" evidence="1"/>
<dbReference type="ExpressionAtlas" id="A0A346XQK3">
    <property type="expression patterns" value="baseline and differential"/>
</dbReference>
<dbReference type="InterPro" id="IPR032675">
    <property type="entry name" value="LRR_dom_sf"/>
</dbReference>
<dbReference type="PRINTS" id="PR00364">
    <property type="entry name" value="DISEASERSIST"/>
</dbReference>
<evidence type="ECO:0000259" key="10">
    <source>
        <dbReference type="PROSITE" id="PS50104"/>
    </source>
</evidence>
<evidence type="ECO:0000256" key="6">
    <source>
        <dbReference type="ARBA" id="ARBA00022821"/>
    </source>
</evidence>
<feature type="domain" description="TIR" evidence="10">
    <location>
        <begin position="11"/>
        <end position="177"/>
    </location>
</feature>
<dbReference type="Pfam" id="PF20160">
    <property type="entry name" value="C-JID"/>
    <property type="match status" value="1"/>
</dbReference>